<name>A0A6B3LCV8_9BACT</name>
<dbReference type="KEGG" id="soa:G3M56_004245"/>
<dbReference type="Proteomes" id="UP000475117">
    <property type="component" value="Chromosome"/>
</dbReference>
<dbReference type="RefSeq" id="WP_164364468.1">
    <property type="nucleotide sequence ID" value="NZ_CP066776.1"/>
</dbReference>
<sequence>MTLIELTVIIITLLTMISVLFIGTAAYKEGTDRASCILNQRNVQTYVRSYQNMWDLNIGDDLDPSDIFGETAFLATQPECPAGGIYTLVDTIPEIGTLAFTCEYADARDHEPSNHGEW</sequence>
<organism evidence="1 2">
    <name type="scientific">Sulfuriroseicoccus oceanibius</name>
    <dbReference type="NCBI Taxonomy" id="2707525"/>
    <lineage>
        <taxon>Bacteria</taxon>
        <taxon>Pseudomonadati</taxon>
        <taxon>Verrucomicrobiota</taxon>
        <taxon>Verrucomicrobiia</taxon>
        <taxon>Verrucomicrobiales</taxon>
        <taxon>Verrucomicrobiaceae</taxon>
        <taxon>Sulfuriroseicoccus</taxon>
    </lineage>
</organism>
<reference evidence="1 2" key="1">
    <citation type="submission" date="2020-12" db="EMBL/GenBank/DDBJ databases">
        <title>Sulforoseuscoccus oceanibium gen. nov., sp. nov., a representative of the phylum Verrucomicrobia with special cytoplasmic membrane, and proposal of Sulforoseuscoccusaceae fam. nov.</title>
        <authorList>
            <person name="Xi F."/>
        </authorList>
    </citation>
    <scope>NUCLEOTIDE SEQUENCE [LARGE SCALE GENOMIC DNA]</scope>
    <source>
        <strain evidence="1 2">T37</strain>
    </source>
</reference>
<evidence type="ECO:0000313" key="1">
    <source>
        <dbReference type="EMBL" id="QQL45801.1"/>
    </source>
</evidence>
<dbReference type="EMBL" id="CP066776">
    <property type="protein sequence ID" value="QQL45801.1"/>
    <property type="molecule type" value="Genomic_DNA"/>
</dbReference>
<gene>
    <name evidence="1" type="ORF">G3M56_004245</name>
</gene>
<evidence type="ECO:0008006" key="3">
    <source>
        <dbReference type="Google" id="ProtNLM"/>
    </source>
</evidence>
<protein>
    <recommendedName>
        <fullName evidence="3">Type II secretion system protein</fullName>
    </recommendedName>
</protein>
<keyword evidence="2" id="KW-1185">Reference proteome</keyword>
<dbReference type="AlphaFoldDB" id="A0A6B3LCV8"/>
<evidence type="ECO:0000313" key="2">
    <source>
        <dbReference type="Proteomes" id="UP000475117"/>
    </source>
</evidence>
<accession>A0A6B3LCV8</accession>
<proteinExistence type="predicted"/>